<feature type="disulfide bond" evidence="5">
    <location>
        <begin position="62"/>
        <end position="78"/>
    </location>
</feature>
<protein>
    <submittedName>
        <fullName evidence="8">Putative Potassium channel toxin</fullName>
    </submittedName>
</protein>
<evidence type="ECO:0000259" key="7">
    <source>
        <dbReference type="PROSITE" id="PS51862"/>
    </source>
</evidence>
<evidence type="ECO:0000256" key="4">
    <source>
        <dbReference type="ARBA" id="ARBA00023157"/>
    </source>
</evidence>
<keyword evidence="6" id="KW-0732">Signal</keyword>
<accession>A0A224XGQ4</accession>
<feature type="domain" description="BetaSPN-type CS-alpha/beta" evidence="7">
    <location>
        <begin position="48"/>
        <end position="79"/>
    </location>
</feature>
<dbReference type="AlphaFoldDB" id="A0A224XGQ4"/>
<keyword evidence="8" id="KW-0407">Ion channel</keyword>
<evidence type="ECO:0000313" key="8">
    <source>
        <dbReference type="EMBL" id="JAW07160.1"/>
    </source>
</evidence>
<keyword evidence="8" id="KW-0406">Ion transport</keyword>
<dbReference type="PROSITE" id="PS51862">
    <property type="entry name" value="BSPN_CSAB"/>
    <property type="match status" value="1"/>
</dbReference>
<dbReference type="InterPro" id="IPR029237">
    <property type="entry name" value="Long_scorpion_toxin_alpha/beta"/>
</dbReference>
<keyword evidence="4 5" id="KW-1015">Disulfide bond</keyword>
<name>A0A224XGQ4_9SCOR</name>
<keyword evidence="2" id="KW-0964">Secreted</keyword>
<keyword evidence="3 5" id="KW-0800">Toxin</keyword>
<sequence length="79" mass="8578">MVKSVIVVAFLAMILMSLADAKSAFVEKAKGAFTKVGKKIKEIAGKSEYMCPLVSSFCEQHCARLKKSGDCDLLKCKCT</sequence>
<feature type="disulfide bond" evidence="5">
    <location>
        <begin position="58"/>
        <end position="76"/>
    </location>
</feature>
<keyword evidence="8" id="KW-0813">Transport</keyword>
<evidence type="ECO:0000256" key="5">
    <source>
        <dbReference type="PROSITE-ProRule" id="PRU01209"/>
    </source>
</evidence>
<organism evidence="8">
    <name type="scientific">Megacormus gertschi</name>
    <dbReference type="NCBI Taxonomy" id="1843536"/>
    <lineage>
        <taxon>Eukaryota</taxon>
        <taxon>Metazoa</taxon>
        <taxon>Ecdysozoa</taxon>
        <taxon>Arthropoda</taxon>
        <taxon>Chelicerata</taxon>
        <taxon>Arachnida</taxon>
        <taxon>Scorpiones</taxon>
        <taxon>Iurida</taxon>
        <taxon>Chactoidea</taxon>
        <taxon>Euscorpiidae</taxon>
        <taxon>Megacorminae</taxon>
        <taxon>Megacormini</taxon>
        <taxon>Megacormus</taxon>
    </lineage>
</organism>
<evidence type="ECO:0000256" key="6">
    <source>
        <dbReference type="SAM" id="SignalP"/>
    </source>
</evidence>
<dbReference type="GO" id="GO:0090729">
    <property type="term" value="F:toxin activity"/>
    <property type="evidence" value="ECO:0007669"/>
    <property type="project" value="UniProtKB-UniRule"/>
</dbReference>
<dbReference type="Pfam" id="PF14866">
    <property type="entry name" value="Scorpion_toxin_alpha-beta"/>
    <property type="match status" value="1"/>
</dbReference>
<feature type="signal peptide" evidence="6">
    <location>
        <begin position="1"/>
        <end position="21"/>
    </location>
</feature>
<comment type="subcellular location">
    <subcellularLocation>
        <location evidence="1">Secreted</location>
    </subcellularLocation>
</comment>
<evidence type="ECO:0000256" key="3">
    <source>
        <dbReference type="ARBA" id="ARBA00022656"/>
    </source>
</evidence>
<feature type="chain" id="PRO_5012556128" evidence="6">
    <location>
        <begin position="22"/>
        <end position="79"/>
    </location>
</feature>
<evidence type="ECO:0000256" key="2">
    <source>
        <dbReference type="ARBA" id="ARBA00022525"/>
    </source>
</evidence>
<feature type="disulfide bond" evidence="5">
    <location>
        <begin position="51"/>
        <end position="71"/>
    </location>
</feature>
<dbReference type="GO" id="GO:0034220">
    <property type="term" value="P:monoatomic ion transmembrane transport"/>
    <property type="evidence" value="ECO:0007669"/>
    <property type="project" value="UniProtKB-KW"/>
</dbReference>
<proteinExistence type="predicted"/>
<evidence type="ECO:0000256" key="1">
    <source>
        <dbReference type="ARBA" id="ARBA00004613"/>
    </source>
</evidence>
<dbReference type="GO" id="GO:0005576">
    <property type="term" value="C:extracellular region"/>
    <property type="evidence" value="ECO:0007669"/>
    <property type="project" value="UniProtKB-SubCell"/>
</dbReference>
<dbReference type="EMBL" id="GFBG01000007">
    <property type="protein sequence ID" value="JAW07160.1"/>
    <property type="molecule type" value="Transcribed_RNA"/>
</dbReference>
<reference evidence="8" key="1">
    <citation type="submission" date="2016-10" db="EMBL/GenBank/DDBJ databases">
        <title>Venom proteomic and venom gland transcriptomic analyses of the scorpion Megacormus gertschi Diaz-Najera, 1966 (Scorpiones: Euscorpiidae: Megacorminae).</title>
        <authorList>
            <person name="Santibanez-Lopez C.E."/>
            <person name="Cid-Uribe J.I."/>
            <person name="Zamudio F.Z."/>
            <person name="Batista C.V."/>
            <person name="Ortiz E."/>
            <person name="Possani L.D."/>
        </authorList>
    </citation>
    <scope>NUCLEOTIDE SEQUENCE</scope>
    <source>
        <tissue evidence="8">Venom gland</tissue>
    </source>
</reference>